<evidence type="ECO:0000256" key="3">
    <source>
        <dbReference type="ARBA" id="ARBA00022475"/>
    </source>
</evidence>
<reference evidence="10 11" key="1">
    <citation type="submission" date="2020-06" db="EMBL/GenBank/DDBJ databases">
        <title>Draft genome of Uliginosibacterium sp. IMCC34675.</title>
        <authorList>
            <person name="Song J."/>
        </authorList>
    </citation>
    <scope>NUCLEOTIDE SEQUENCE [LARGE SCALE GENOMIC DNA]</scope>
    <source>
        <strain evidence="10 11">IMCC34675</strain>
    </source>
</reference>
<evidence type="ECO:0000313" key="10">
    <source>
        <dbReference type="EMBL" id="NSL55340.1"/>
    </source>
</evidence>
<keyword evidence="6 7" id="KW-0472">Membrane</keyword>
<comment type="caution">
    <text evidence="7">Lacks conserved residue(s) required for the propagation of feature annotation.</text>
</comment>
<dbReference type="InterPro" id="IPR011014">
    <property type="entry name" value="MscS_channel_TM-2"/>
</dbReference>
<dbReference type="Pfam" id="PF05552">
    <property type="entry name" value="MS_channel_1st_1"/>
    <property type="match status" value="1"/>
</dbReference>
<comment type="function">
    <text evidence="7">Mechanosensitive channel that participates in the regulation of osmotic pressure changes within the cell, opening in response to stretch forces in the membrane lipid bilayer, without the need for other proteins. Contributes to normal resistance to hypoosmotic shock. Forms an ion channel of 1.0 nanosiemens conductance with a slight preference for anions.</text>
</comment>
<comment type="subcellular location">
    <subcellularLocation>
        <location evidence="7">Cell inner membrane</location>
        <topology evidence="7">Multi-pass membrane protein</topology>
    </subcellularLocation>
    <subcellularLocation>
        <location evidence="1">Cell membrane</location>
        <topology evidence="1">Multi-pass membrane protein</topology>
    </subcellularLocation>
</comment>
<comment type="caution">
    <text evidence="10">The sequence shown here is derived from an EMBL/GenBank/DDBJ whole genome shotgun (WGS) entry which is preliminary data.</text>
</comment>
<keyword evidence="7" id="KW-0813">Transport</keyword>
<keyword evidence="5 7" id="KW-1133">Transmembrane helix</keyword>
<dbReference type="PANTHER" id="PTHR30221:SF1">
    <property type="entry name" value="SMALL-CONDUCTANCE MECHANOSENSITIVE CHANNEL"/>
    <property type="match status" value="1"/>
</dbReference>
<feature type="transmembrane region" description="Helical" evidence="7">
    <location>
        <begin position="20"/>
        <end position="39"/>
    </location>
</feature>
<dbReference type="Gene3D" id="2.30.30.60">
    <property type="match status" value="1"/>
</dbReference>
<dbReference type="InterPro" id="IPR023408">
    <property type="entry name" value="MscS_beta-dom_sf"/>
</dbReference>
<evidence type="ECO:0000313" key="11">
    <source>
        <dbReference type="Proteomes" id="UP000778523"/>
    </source>
</evidence>
<dbReference type="Gene3D" id="1.10.287.1260">
    <property type="match status" value="1"/>
</dbReference>
<protein>
    <recommendedName>
        <fullName evidence="7">Small-conductance mechanosensitive channel</fullName>
    </recommendedName>
</protein>
<feature type="transmembrane region" description="Helical" evidence="7">
    <location>
        <begin position="60"/>
        <end position="82"/>
    </location>
</feature>
<dbReference type="Pfam" id="PF21088">
    <property type="entry name" value="MS_channel_1st"/>
    <property type="match status" value="1"/>
</dbReference>
<keyword evidence="3" id="KW-1003">Cell membrane</keyword>
<comment type="similarity">
    <text evidence="2 7">Belongs to the MscS (TC 1.A.23) family.</text>
</comment>
<dbReference type="InterPro" id="IPR006685">
    <property type="entry name" value="MscS_channel_2nd"/>
</dbReference>
<dbReference type="InterPro" id="IPR049142">
    <property type="entry name" value="MS_channel_1st"/>
</dbReference>
<dbReference type="SUPFAM" id="SSF82689">
    <property type="entry name" value="Mechanosensitive channel protein MscS (YggB), C-terminal domain"/>
    <property type="match status" value="1"/>
</dbReference>
<keyword evidence="7" id="KW-0997">Cell inner membrane</keyword>
<feature type="domain" description="Mechanosensitive ion channel MscS" evidence="8">
    <location>
        <begin position="109"/>
        <end position="174"/>
    </location>
</feature>
<dbReference type="InterPro" id="IPR010920">
    <property type="entry name" value="LSM_dom_sf"/>
</dbReference>
<feature type="transmembrane region" description="Helical" evidence="7">
    <location>
        <begin position="88"/>
        <end position="121"/>
    </location>
</feature>
<accession>A0ABX2IF70</accession>
<dbReference type="InterPro" id="IPR045275">
    <property type="entry name" value="MscS_archaea/bacteria_type"/>
</dbReference>
<dbReference type="RefSeq" id="WP_170021763.1">
    <property type="nucleotide sequence ID" value="NZ_JABCSC020000002.1"/>
</dbReference>
<dbReference type="PROSITE" id="PS01246">
    <property type="entry name" value="UPF0003"/>
    <property type="match status" value="1"/>
</dbReference>
<evidence type="ECO:0000256" key="7">
    <source>
        <dbReference type="RuleBase" id="RU369025"/>
    </source>
</evidence>
<dbReference type="PANTHER" id="PTHR30221">
    <property type="entry name" value="SMALL-CONDUCTANCE MECHANOSENSITIVE CHANNEL"/>
    <property type="match status" value="1"/>
</dbReference>
<keyword evidence="7" id="KW-0407">Ion channel</keyword>
<evidence type="ECO:0000256" key="6">
    <source>
        <dbReference type="ARBA" id="ARBA00023136"/>
    </source>
</evidence>
<evidence type="ECO:0000259" key="8">
    <source>
        <dbReference type="Pfam" id="PF00924"/>
    </source>
</evidence>
<dbReference type="SUPFAM" id="SSF50182">
    <property type="entry name" value="Sm-like ribonucleoproteins"/>
    <property type="match status" value="1"/>
</dbReference>
<gene>
    <name evidence="10" type="ORF">HJ583_009920</name>
</gene>
<evidence type="ECO:0000256" key="1">
    <source>
        <dbReference type="ARBA" id="ARBA00004651"/>
    </source>
</evidence>
<evidence type="ECO:0000256" key="2">
    <source>
        <dbReference type="ARBA" id="ARBA00008017"/>
    </source>
</evidence>
<evidence type="ECO:0000256" key="4">
    <source>
        <dbReference type="ARBA" id="ARBA00022692"/>
    </source>
</evidence>
<keyword evidence="11" id="KW-1185">Reference proteome</keyword>
<dbReference type="Gene3D" id="3.30.70.100">
    <property type="match status" value="1"/>
</dbReference>
<dbReference type="InterPro" id="IPR006686">
    <property type="entry name" value="MscS_channel_CS"/>
</dbReference>
<dbReference type="Proteomes" id="UP000778523">
    <property type="component" value="Unassembled WGS sequence"/>
</dbReference>
<dbReference type="Pfam" id="PF00924">
    <property type="entry name" value="MS_channel_2nd"/>
    <property type="match status" value="1"/>
</dbReference>
<feature type="domain" description="Mechanosensitive ion channel transmembrane helices 2/3" evidence="9">
    <location>
        <begin position="69"/>
        <end position="107"/>
    </location>
</feature>
<dbReference type="InterPro" id="IPR011066">
    <property type="entry name" value="MscS_channel_C_sf"/>
</dbReference>
<proteinExistence type="inferred from homology"/>
<sequence>MDKSLAMLDQVQTVVVTQAVSFGPKVLVAAIIVGAGFYAGRWAGKMLKRSLMRMKLEPDLELLLVRVMRIAVLALFGVIALQNLGVQLLPLIAGLGVAGAGIALAMQGLLSNLVAGLTIIFTHPFRIGEYISVVGVEGIVSDISLFNTVLTHADQSRVVVPNRKLVGEILHNYGHVRQLDLGLQVSYECEPASVLAIVREVLQANPAVLAEPAAVVQVSALEDNGIRIAVRPWVAVGDVSRTGGEINQALLEVLRARAIRLALPQREVRVLGAGQG</sequence>
<keyword evidence="7" id="KW-0406">Ion transport</keyword>
<comment type="subunit">
    <text evidence="7">Homoheptamer.</text>
</comment>
<keyword evidence="4 7" id="KW-0812">Transmembrane</keyword>
<name>A0ABX2IF70_9RHOO</name>
<evidence type="ECO:0000259" key="9">
    <source>
        <dbReference type="Pfam" id="PF21088"/>
    </source>
</evidence>
<organism evidence="10 11">
    <name type="scientific">Uliginosibacterium aquaticum</name>
    <dbReference type="NCBI Taxonomy" id="2731212"/>
    <lineage>
        <taxon>Bacteria</taxon>
        <taxon>Pseudomonadati</taxon>
        <taxon>Pseudomonadota</taxon>
        <taxon>Betaproteobacteria</taxon>
        <taxon>Rhodocyclales</taxon>
        <taxon>Zoogloeaceae</taxon>
        <taxon>Uliginosibacterium</taxon>
    </lineage>
</organism>
<evidence type="ECO:0000256" key="5">
    <source>
        <dbReference type="ARBA" id="ARBA00022989"/>
    </source>
</evidence>
<dbReference type="SUPFAM" id="SSF82861">
    <property type="entry name" value="Mechanosensitive channel protein MscS (YggB), transmembrane region"/>
    <property type="match status" value="1"/>
</dbReference>
<dbReference type="EMBL" id="JABCSC020000002">
    <property type="protein sequence ID" value="NSL55340.1"/>
    <property type="molecule type" value="Genomic_DNA"/>
</dbReference>
<dbReference type="InterPro" id="IPR008910">
    <property type="entry name" value="MSC_TM_helix"/>
</dbReference>